<dbReference type="NCBIfam" id="TIGR02595">
    <property type="entry name" value="PEP_CTERM"/>
    <property type="match status" value="1"/>
</dbReference>
<comment type="caution">
    <text evidence="3">The sequence shown here is derived from an EMBL/GenBank/DDBJ whole genome shotgun (WGS) entry which is preliminary data.</text>
</comment>
<feature type="signal peptide" evidence="1">
    <location>
        <begin position="1"/>
        <end position="25"/>
    </location>
</feature>
<dbReference type="InterPro" id="IPR013424">
    <property type="entry name" value="Ice-binding_C"/>
</dbReference>
<sequence>MKIPLPLRVSALAIAGALAAGNAAAQTFPDFVVNEGSVTGANPATFTADKITGNYNEVISFSGNTFQAALIWDAGQFVANDGRTPVNSQLGLLFNNQYRLYGIFQGTGTTTTSGSVTGFNFAPGGSLRIFLDPNSNTTFNAPSNGGSPYTTGNSGDDILLASGTPSSGQGTLDPNLPTCTGSSGGGSGINCGNFGASSNFTLTSAGSSYFTSPVPFYNVSFQSGQLNNFSPTGTQSINGSLDVIFNSGGGNTGGPVPEPGTVALLGLGILGLAAMRRSRRH</sequence>
<evidence type="ECO:0000313" key="3">
    <source>
        <dbReference type="EMBL" id="MBK4735798.1"/>
    </source>
</evidence>
<organism evidence="3 4">
    <name type="scientific">Noviherbaspirillum pedocola</name>
    <dbReference type="NCBI Taxonomy" id="2801341"/>
    <lineage>
        <taxon>Bacteria</taxon>
        <taxon>Pseudomonadati</taxon>
        <taxon>Pseudomonadota</taxon>
        <taxon>Betaproteobacteria</taxon>
        <taxon>Burkholderiales</taxon>
        <taxon>Oxalobacteraceae</taxon>
        <taxon>Noviherbaspirillum</taxon>
    </lineage>
</organism>
<accession>A0A934SUZ6</accession>
<keyword evidence="4" id="KW-1185">Reference proteome</keyword>
<dbReference type="AlphaFoldDB" id="A0A934SUZ6"/>
<keyword evidence="1" id="KW-0732">Signal</keyword>
<dbReference type="Pfam" id="PF07589">
    <property type="entry name" value="PEP-CTERM"/>
    <property type="match status" value="1"/>
</dbReference>
<proteinExistence type="predicted"/>
<protein>
    <submittedName>
        <fullName evidence="3">Flocculation-associated PEP-CTERM protein PepA</fullName>
    </submittedName>
</protein>
<reference evidence="3" key="1">
    <citation type="submission" date="2021-01" db="EMBL/GenBank/DDBJ databases">
        <title>Genome sequence of strain Noviherbaspirillum sp. DKR-6.</title>
        <authorList>
            <person name="Chaudhary D.K."/>
        </authorList>
    </citation>
    <scope>NUCLEOTIDE SEQUENCE</scope>
    <source>
        <strain evidence="3">DKR-6</strain>
    </source>
</reference>
<dbReference type="RefSeq" id="WP_200592576.1">
    <property type="nucleotide sequence ID" value="NZ_JAEPBG010000005.1"/>
</dbReference>
<name>A0A934SUZ6_9BURK</name>
<evidence type="ECO:0000259" key="2">
    <source>
        <dbReference type="Pfam" id="PF07589"/>
    </source>
</evidence>
<feature type="chain" id="PRO_5037142324" evidence="1">
    <location>
        <begin position="26"/>
        <end position="281"/>
    </location>
</feature>
<evidence type="ECO:0000256" key="1">
    <source>
        <dbReference type="SAM" id="SignalP"/>
    </source>
</evidence>
<evidence type="ECO:0000313" key="4">
    <source>
        <dbReference type="Proteomes" id="UP000622890"/>
    </source>
</evidence>
<dbReference type="Proteomes" id="UP000622890">
    <property type="component" value="Unassembled WGS sequence"/>
</dbReference>
<feature type="domain" description="Ice-binding protein C-terminal" evidence="2">
    <location>
        <begin position="255"/>
        <end position="277"/>
    </location>
</feature>
<dbReference type="NCBIfam" id="NF033554">
    <property type="entry name" value="floc_PepA"/>
    <property type="match status" value="1"/>
</dbReference>
<dbReference type="EMBL" id="JAEPBG010000005">
    <property type="protein sequence ID" value="MBK4735798.1"/>
    <property type="molecule type" value="Genomic_DNA"/>
</dbReference>
<gene>
    <name evidence="3" type="primary">pepA</name>
    <name evidence="3" type="ORF">JJB74_14350</name>
</gene>